<comment type="subcellular location">
    <subcellularLocation>
        <location evidence="1 18">Cytoplasm</location>
    </subcellularLocation>
</comment>
<sequence>MNQIGKTRKLEYINRFGRFSGSLASVDEQAPDRQRKESMELIKIRGARTHNLKNINLDLPRNKLVVITGLSGSGKSSLAFDTLYAEGQRRYVESLSAYARQFLQLMEKPDVDLIEGLSPAIAIEQKATSHNPRSTVGTVTEIHDYLRLLFARVGDPQCPDHGITLTVQSVSQMVDHVLRLPPDTRLMILAPLVVGRKGEQVELIDELRAQGFIRLRIDGKVYEIDALPKLQKNQKHTIEVVIDRLKVSPDSKQRLAESFETALRHAEGRALAVEMDSGAEHLFSARFSCPICSYSLPELEPRLFSFNNPMGACPKCDGLGRITFFDPKRIVAFPHLSLAAGAIKGWDRRNQFYHQLLASLASHYDFDLEIPFEQLNSHIQDLILNGSGNEKITFSYLNENGSRNYRKHTFEGILPNLERRYKETDSVTVREELAKYLNSQLCPECAGTRLRREARHVHVGGMAIYEINALPLKEAKVFFDQVTLTGHKLAIAEKIIKEISSRISFLNNVGLDYLSLDRSADTLSGGESQRIRLASQIGSGLTGVMYVLDEPSIGLHQRDNSRLLKTLKNLRDLGNSVIVVEHDQDAILTADHVIDMGPGAGEHGGAIIAQGTPEAIQRDAGSLTGKYLSGELTISTPEKRTEPKNDRWLRIEGASGNNLKNVTLNLPVGLFVCVTGVSGSGKSTLINETLYQAAARHLYGSATEPAPYQNLEGLAFFDKVISVDQSPIGRTPRSNPATYTGLFTPIRELFAGVPQARERGYGPGRFSFNVKGGRCEACQGDGMIKVEMHFLPDIYVSCDVCHGKRYNRETLEIQYKGKNIHEILQMTVEQAHEFFSPVPVVARKLQTLLDVGLGYISLGQSATTLSGGEAQRVKLSLELSKRDTGRTLYILDEPTTGLHFQDIDLLLKVLHRLRDHGNTVVVIEHNLDVIKTADWIIDLGPEGGEGGGEIIAQGPPEEIAANERSFTGHHLRGMLENLHATA</sequence>
<keyword evidence="14 18" id="KW-0742">SOS response</keyword>
<dbReference type="PROSITE" id="PS50893">
    <property type="entry name" value="ABC_TRANSPORTER_2"/>
    <property type="match status" value="1"/>
</dbReference>
<keyword evidence="6 18" id="KW-0227">DNA damage</keyword>
<dbReference type="InterPro" id="IPR017871">
    <property type="entry name" value="ABC_transporter-like_CS"/>
</dbReference>
<comment type="similarity">
    <text evidence="15 18">Belongs to the ABC transporter superfamily. UvrA family.</text>
</comment>
<evidence type="ECO:0000256" key="15">
    <source>
        <dbReference type="ARBA" id="ARBA00038000"/>
    </source>
</evidence>
<dbReference type="FunFam" id="1.10.8.280:FF:000001">
    <property type="entry name" value="UvrABC system protein A"/>
    <property type="match status" value="1"/>
</dbReference>
<dbReference type="GO" id="GO:0009380">
    <property type="term" value="C:excinuclease repair complex"/>
    <property type="evidence" value="ECO:0007669"/>
    <property type="project" value="InterPro"/>
</dbReference>
<evidence type="ECO:0000256" key="1">
    <source>
        <dbReference type="ARBA" id="ARBA00004496"/>
    </source>
</evidence>
<dbReference type="FunFam" id="1.20.1580.10:FF:000002">
    <property type="entry name" value="UvrABC system protein A"/>
    <property type="match status" value="1"/>
</dbReference>
<protein>
    <recommendedName>
        <fullName evidence="16 18">UvrABC system protein A</fullName>
        <shortName evidence="18">UvrA protein</shortName>
    </recommendedName>
    <alternativeName>
        <fullName evidence="17 18">Excinuclease ABC subunit A</fullName>
    </alternativeName>
</protein>
<keyword evidence="3 18" id="KW-0479">Metal-binding</keyword>
<comment type="function">
    <text evidence="18">The UvrABC repair system catalyzes the recognition and processing of DNA lesions. UvrA is an ATPase and a DNA-binding protein. A damage recognition complex composed of 2 UvrA and 2 UvrB subunits scans DNA for abnormalities. When the presence of a lesion has been verified by UvrB, the UvrA molecules dissociate.</text>
</comment>
<evidence type="ECO:0000256" key="17">
    <source>
        <dbReference type="ARBA" id="ARBA00042156"/>
    </source>
</evidence>
<evidence type="ECO:0000256" key="12">
    <source>
        <dbReference type="ARBA" id="ARBA00023125"/>
    </source>
</evidence>
<evidence type="ECO:0000256" key="14">
    <source>
        <dbReference type="ARBA" id="ARBA00023236"/>
    </source>
</evidence>
<dbReference type="Gene3D" id="1.10.8.280">
    <property type="entry name" value="ABC transporter ATPase domain-like"/>
    <property type="match status" value="1"/>
</dbReference>
<keyword evidence="2 18" id="KW-0963">Cytoplasm</keyword>
<keyword evidence="8 18" id="KW-0863">Zinc-finger</keyword>
<dbReference type="GO" id="GO:0009432">
    <property type="term" value="P:SOS response"/>
    <property type="evidence" value="ECO:0007669"/>
    <property type="project" value="UniProtKB-UniRule"/>
</dbReference>
<feature type="binding site" evidence="18">
    <location>
        <begin position="69"/>
        <end position="76"/>
    </location>
    <ligand>
        <name>ATP</name>
        <dbReference type="ChEBI" id="CHEBI:30616"/>
    </ligand>
</feature>
<keyword evidence="12 18" id="KW-0238">DNA-binding</keyword>
<evidence type="ECO:0000256" key="11">
    <source>
        <dbReference type="ARBA" id="ARBA00022881"/>
    </source>
</evidence>
<dbReference type="SUPFAM" id="SSF52540">
    <property type="entry name" value="P-loop containing nucleoside triphosphate hydrolases"/>
    <property type="match status" value="2"/>
</dbReference>
<name>A0A1H5U6D7_NITMU</name>
<keyword evidence="7 18" id="KW-0228">DNA excision</keyword>
<gene>
    <name evidence="18" type="primary">uvrA</name>
    <name evidence="20" type="ORF">SAMN05216403_106100</name>
</gene>
<dbReference type="GO" id="GO:0003677">
    <property type="term" value="F:DNA binding"/>
    <property type="evidence" value="ECO:0007669"/>
    <property type="project" value="UniProtKB-UniRule"/>
</dbReference>
<evidence type="ECO:0000256" key="10">
    <source>
        <dbReference type="ARBA" id="ARBA00022840"/>
    </source>
</evidence>
<keyword evidence="11 18" id="KW-0267">Excision nuclease</keyword>
<dbReference type="InterPro" id="IPR041102">
    <property type="entry name" value="UvrA_inter"/>
</dbReference>
<evidence type="ECO:0000256" key="8">
    <source>
        <dbReference type="ARBA" id="ARBA00022771"/>
    </source>
</evidence>
<dbReference type="Gene3D" id="3.40.50.300">
    <property type="entry name" value="P-loop containing nucleotide triphosphate hydrolases"/>
    <property type="match status" value="2"/>
</dbReference>
<organism evidence="20 21">
    <name type="scientific">Nitrosospira multiformis (strain ATCC 25196 / NCIMB 11849 / C 71)</name>
    <dbReference type="NCBI Taxonomy" id="323848"/>
    <lineage>
        <taxon>Bacteria</taxon>
        <taxon>Pseudomonadati</taxon>
        <taxon>Pseudomonadota</taxon>
        <taxon>Betaproteobacteria</taxon>
        <taxon>Nitrosomonadales</taxon>
        <taxon>Nitrosomonadaceae</taxon>
        <taxon>Nitrosospira</taxon>
    </lineage>
</organism>
<dbReference type="Pfam" id="PF17760">
    <property type="entry name" value="UvrA_inter"/>
    <property type="match status" value="1"/>
</dbReference>
<keyword evidence="5 18" id="KW-0547">Nucleotide-binding</keyword>
<dbReference type="Gene3D" id="3.30.1490.20">
    <property type="entry name" value="ATP-grasp fold, A domain"/>
    <property type="match status" value="1"/>
</dbReference>
<dbReference type="Proteomes" id="UP000236751">
    <property type="component" value="Unassembled WGS sequence"/>
</dbReference>
<evidence type="ECO:0000256" key="16">
    <source>
        <dbReference type="ARBA" id="ARBA00039316"/>
    </source>
</evidence>
<evidence type="ECO:0000313" key="21">
    <source>
        <dbReference type="Proteomes" id="UP000236751"/>
    </source>
</evidence>
<evidence type="ECO:0000256" key="2">
    <source>
        <dbReference type="ARBA" id="ARBA00022490"/>
    </source>
</evidence>
<dbReference type="InterPro" id="IPR027417">
    <property type="entry name" value="P-loop_NTPase"/>
</dbReference>
<dbReference type="HAMAP" id="MF_00205">
    <property type="entry name" value="UvrA"/>
    <property type="match status" value="1"/>
</dbReference>
<feature type="domain" description="ABC transporter" evidence="19">
    <location>
        <begin position="643"/>
        <end position="972"/>
    </location>
</feature>
<dbReference type="AlphaFoldDB" id="A0A1H5U6D7"/>
<evidence type="ECO:0000256" key="5">
    <source>
        <dbReference type="ARBA" id="ARBA00022741"/>
    </source>
</evidence>
<dbReference type="Pfam" id="PF17755">
    <property type="entry name" value="UvrA_DNA-bind"/>
    <property type="match status" value="1"/>
</dbReference>
<evidence type="ECO:0000256" key="3">
    <source>
        <dbReference type="ARBA" id="ARBA00022723"/>
    </source>
</evidence>
<dbReference type="GO" id="GO:0005524">
    <property type="term" value="F:ATP binding"/>
    <property type="evidence" value="ECO:0007669"/>
    <property type="project" value="UniProtKB-UniRule"/>
</dbReference>
<dbReference type="GO" id="GO:0009381">
    <property type="term" value="F:excinuclease ABC activity"/>
    <property type="evidence" value="ECO:0007669"/>
    <property type="project" value="UniProtKB-UniRule"/>
</dbReference>
<dbReference type="InterPro" id="IPR013815">
    <property type="entry name" value="ATP_grasp_subdomain_1"/>
</dbReference>
<evidence type="ECO:0000313" key="20">
    <source>
        <dbReference type="EMBL" id="SEF70583.1"/>
    </source>
</evidence>
<dbReference type="Gene3D" id="1.20.1580.10">
    <property type="entry name" value="ABC transporter ATPase like domain"/>
    <property type="match status" value="2"/>
</dbReference>
<evidence type="ECO:0000256" key="18">
    <source>
        <dbReference type="HAMAP-Rule" id="MF_00205"/>
    </source>
</evidence>
<evidence type="ECO:0000256" key="7">
    <source>
        <dbReference type="ARBA" id="ARBA00022769"/>
    </source>
</evidence>
<keyword evidence="9 18" id="KW-0862">Zinc</keyword>
<dbReference type="InterPro" id="IPR041552">
    <property type="entry name" value="UvrA_DNA-bd"/>
</dbReference>
<keyword evidence="10 18" id="KW-0067">ATP-binding</keyword>
<evidence type="ECO:0000256" key="9">
    <source>
        <dbReference type="ARBA" id="ARBA00022833"/>
    </source>
</evidence>
<dbReference type="CDD" id="cd03270">
    <property type="entry name" value="ABC_UvrA_I"/>
    <property type="match status" value="1"/>
</dbReference>
<feature type="binding site" evidence="18">
    <location>
        <begin position="676"/>
        <end position="683"/>
    </location>
    <ligand>
        <name>ATP</name>
        <dbReference type="ChEBI" id="CHEBI:30616"/>
    </ligand>
</feature>
<dbReference type="PANTHER" id="PTHR43152:SF3">
    <property type="entry name" value="UVRABC SYSTEM PROTEIN A"/>
    <property type="match status" value="1"/>
</dbReference>
<dbReference type="GO" id="GO:0016887">
    <property type="term" value="F:ATP hydrolysis activity"/>
    <property type="evidence" value="ECO:0007669"/>
    <property type="project" value="InterPro"/>
</dbReference>
<evidence type="ECO:0000256" key="4">
    <source>
        <dbReference type="ARBA" id="ARBA00022737"/>
    </source>
</evidence>
<dbReference type="NCBIfam" id="TIGR00630">
    <property type="entry name" value="uvra"/>
    <property type="match status" value="1"/>
</dbReference>
<reference evidence="20 21" key="1">
    <citation type="submission" date="2016-10" db="EMBL/GenBank/DDBJ databases">
        <authorList>
            <person name="de Groot N.N."/>
        </authorList>
    </citation>
    <scope>NUCLEOTIDE SEQUENCE [LARGE SCALE GENOMIC DNA]</scope>
    <source>
        <strain evidence="20 21">Nl13</strain>
    </source>
</reference>
<feature type="zinc finger region" description="C4-type" evidence="18">
    <location>
        <begin position="775"/>
        <end position="801"/>
    </location>
</feature>
<dbReference type="PANTHER" id="PTHR43152">
    <property type="entry name" value="UVRABC SYSTEM PROTEIN A"/>
    <property type="match status" value="1"/>
</dbReference>
<keyword evidence="13 18" id="KW-0234">DNA repair</keyword>
<evidence type="ECO:0000256" key="6">
    <source>
        <dbReference type="ARBA" id="ARBA00022763"/>
    </source>
</evidence>
<comment type="subunit">
    <text evidence="18">Forms a heterotetramer with UvrB during the search for lesions.</text>
</comment>
<dbReference type="GO" id="GO:0005737">
    <property type="term" value="C:cytoplasm"/>
    <property type="evidence" value="ECO:0007669"/>
    <property type="project" value="UniProtKB-SubCell"/>
</dbReference>
<accession>A0A1H5U6D7</accession>
<dbReference type="NCBIfam" id="NF001503">
    <property type="entry name" value="PRK00349.1"/>
    <property type="match status" value="1"/>
</dbReference>
<dbReference type="GO" id="GO:0008270">
    <property type="term" value="F:zinc ion binding"/>
    <property type="evidence" value="ECO:0007669"/>
    <property type="project" value="UniProtKB-UniRule"/>
</dbReference>
<evidence type="ECO:0000259" key="19">
    <source>
        <dbReference type="PROSITE" id="PS50893"/>
    </source>
</evidence>
<dbReference type="EMBL" id="FNVK01000006">
    <property type="protein sequence ID" value="SEF70583.1"/>
    <property type="molecule type" value="Genomic_DNA"/>
</dbReference>
<proteinExistence type="inferred from homology"/>
<dbReference type="GO" id="GO:0006289">
    <property type="term" value="P:nucleotide-excision repair"/>
    <property type="evidence" value="ECO:0007669"/>
    <property type="project" value="UniProtKB-UniRule"/>
</dbReference>
<evidence type="ECO:0000256" key="13">
    <source>
        <dbReference type="ARBA" id="ARBA00023204"/>
    </source>
</evidence>
<feature type="zinc finger region" description="C4-type" evidence="18">
    <location>
        <begin position="289"/>
        <end position="316"/>
    </location>
</feature>
<keyword evidence="4 18" id="KW-0677">Repeat</keyword>
<dbReference type="PROSITE" id="PS00211">
    <property type="entry name" value="ABC_TRANSPORTER_1"/>
    <property type="match status" value="2"/>
</dbReference>
<dbReference type="CDD" id="cd03271">
    <property type="entry name" value="ABC_UvrA_II"/>
    <property type="match status" value="1"/>
</dbReference>
<dbReference type="InterPro" id="IPR004602">
    <property type="entry name" value="UvrA"/>
</dbReference>
<dbReference type="InterPro" id="IPR003439">
    <property type="entry name" value="ABC_transporter-like_ATP-bd"/>
</dbReference>